<keyword evidence="2" id="KW-0808">Transferase</keyword>
<dbReference type="GO" id="GO:0005524">
    <property type="term" value="F:ATP binding"/>
    <property type="evidence" value="ECO:0007669"/>
    <property type="project" value="InterPro"/>
</dbReference>
<dbReference type="Pfam" id="PF07714">
    <property type="entry name" value="PK_Tyr_Ser-Thr"/>
    <property type="match status" value="1"/>
</dbReference>
<dbReference type="OrthoDB" id="2791079at2759"/>
<keyword evidence="2" id="KW-0418">Kinase</keyword>
<feature type="domain" description="Protein kinase" evidence="1">
    <location>
        <begin position="97"/>
        <end position="366"/>
    </location>
</feature>
<keyword evidence="3" id="KW-1185">Reference proteome</keyword>
<protein>
    <submittedName>
        <fullName evidence="2">Kinase-like domain-containing protein</fullName>
    </submittedName>
</protein>
<dbReference type="Proteomes" id="UP000265703">
    <property type="component" value="Unassembled WGS sequence"/>
</dbReference>
<dbReference type="InterPro" id="IPR050167">
    <property type="entry name" value="Ser_Thr_protein_kinase"/>
</dbReference>
<evidence type="ECO:0000313" key="2">
    <source>
        <dbReference type="EMBL" id="RIA92859.1"/>
    </source>
</evidence>
<organism evidence="2 3">
    <name type="scientific">Glomus cerebriforme</name>
    <dbReference type="NCBI Taxonomy" id="658196"/>
    <lineage>
        <taxon>Eukaryota</taxon>
        <taxon>Fungi</taxon>
        <taxon>Fungi incertae sedis</taxon>
        <taxon>Mucoromycota</taxon>
        <taxon>Glomeromycotina</taxon>
        <taxon>Glomeromycetes</taxon>
        <taxon>Glomerales</taxon>
        <taxon>Glomeraceae</taxon>
        <taxon>Glomus</taxon>
    </lineage>
</organism>
<dbReference type="GO" id="GO:0007165">
    <property type="term" value="P:signal transduction"/>
    <property type="evidence" value="ECO:0007669"/>
    <property type="project" value="TreeGrafter"/>
</dbReference>
<reference evidence="2 3" key="1">
    <citation type="submission" date="2018-06" db="EMBL/GenBank/DDBJ databases">
        <title>Comparative genomics reveals the genomic features of Rhizophagus irregularis, R. cerebriforme, R. diaphanum and Gigaspora rosea, and their symbiotic lifestyle signature.</title>
        <authorList>
            <person name="Morin E."/>
            <person name="San Clemente H."/>
            <person name="Chen E.C.H."/>
            <person name="De La Providencia I."/>
            <person name="Hainaut M."/>
            <person name="Kuo A."/>
            <person name="Kohler A."/>
            <person name="Murat C."/>
            <person name="Tang N."/>
            <person name="Roy S."/>
            <person name="Loubradou J."/>
            <person name="Henrissat B."/>
            <person name="Grigoriev I.V."/>
            <person name="Corradi N."/>
            <person name="Roux C."/>
            <person name="Martin F.M."/>
        </authorList>
    </citation>
    <scope>NUCLEOTIDE SEQUENCE [LARGE SCALE GENOMIC DNA]</scope>
    <source>
        <strain evidence="2 3">DAOM 227022</strain>
    </source>
</reference>
<dbReference type="SUPFAM" id="SSF56112">
    <property type="entry name" value="Protein kinase-like (PK-like)"/>
    <property type="match status" value="1"/>
</dbReference>
<sequence length="427" mass="50331">MDTAMDRSETNFKIDFSEEKSEALLGYDKGSSKRICEYCQKECLAALYCEHCIRNYLKGNFINWTSGNEKIDYLIRKCQLESLTPNRIIEWIPYNKFSNIKYLTSSRYSEIFTANWIDGSYNKWNPEKQELRRYGTREVILKKSNNFKSVDQRYFFEEAKLLLSMSSKWRNLVKCYGITQDPDTENYMLVMKQMDIDLRKYLQQFHNQLTWRERINIVYIIIYALSIIHKENAIHGDLHSGNILYKEYYNSWYIGDIALRGPANKPLESIYGNLPYIAPEVIAGKKYTSESDIYSIAMLMWEISSGQPPFYDEHDYDVTMKVISGIRPKIVPETPLEYKKLMQQCWDANPSNRPDGITLKNRIEELRALYKNEDKRIINQELKNQNQYSIKDLKDSKNNQIGNTSKIYIFKDLPEPKNASEGMLSYV</sequence>
<proteinExistence type="predicted"/>
<dbReference type="AlphaFoldDB" id="A0A397T6A6"/>
<dbReference type="InterPro" id="IPR001245">
    <property type="entry name" value="Ser-Thr/Tyr_kinase_cat_dom"/>
</dbReference>
<dbReference type="GO" id="GO:0005737">
    <property type="term" value="C:cytoplasm"/>
    <property type="evidence" value="ECO:0007669"/>
    <property type="project" value="TreeGrafter"/>
</dbReference>
<dbReference type="Gene3D" id="1.10.510.10">
    <property type="entry name" value="Transferase(Phosphotransferase) domain 1"/>
    <property type="match status" value="1"/>
</dbReference>
<dbReference type="GO" id="GO:0004672">
    <property type="term" value="F:protein kinase activity"/>
    <property type="evidence" value="ECO:0007669"/>
    <property type="project" value="InterPro"/>
</dbReference>
<dbReference type="InterPro" id="IPR000719">
    <property type="entry name" value="Prot_kinase_dom"/>
</dbReference>
<dbReference type="PANTHER" id="PTHR23257">
    <property type="entry name" value="SERINE-THREONINE PROTEIN KINASE"/>
    <property type="match status" value="1"/>
</dbReference>
<gene>
    <name evidence="2" type="ORF">C1645_41840</name>
</gene>
<dbReference type="InterPro" id="IPR011009">
    <property type="entry name" value="Kinase-like_dom_sf"/>
</dbReference>
<dbReference type="PROSITE" id="PS50011">
    <property type="entry name" value="PROTEIN_KINASE_DOM"/>
    <property type="match status" value="1"/>
</dbReference>
<comment type="caution">
    <text evidence="2">The sequence shown here is derived from an EMBL/GenBank/DDBJ whole genome shotgun (WGS) entry which is preliminary data.</text>
</comment>
<dbReference type="EMBL" id="QKYT01000115">
    <property type="protein sequence ID" value="RIA92859.1"/>
    <property type="molecule type" value="Genomic_DNA"/>
</dbReference>
<evidence type="ECO:0000259" key="1">
    <source>
        <dbReference type="PROSITE" id="PS50011"/>
    </source>
</evidence>
<name>A0A397T6A6_9GLOM</name>
<accession>A0A397T6A6</accession>
<evidence type="ECO:0000313" key="3">
    <source>
        <dbReference type="Proteomes" id="UP000265703"/>
    </source>
</evidence>